<feature type="transmembrane region" description="Helical" evidence="2">
    <location>
        <begin position="660"/>
        <end position="681"/>
    </location>
</feature>
<feature type="transmembrane region" description="Helical" evidence="2">
    <location>
        <begin position="67"/>
        <end position="86"/>
    </location>
</feature>
<keyword evidence="2" id="KW-0812">Transmembrane</keyword>
<feature type="transmembrane region" description="Helical" evidence="2">
    <location>
        <begin position="280"/>
        <end position="298"/>
    </location>
</feature>
<feature type="transmembrane region" description="Helical" evidence="2">
    <location>
        <begin position="360"/>
        <end position="378"/>
    </location>
</feature>
<feature type="transmembrane region" description="Helical" evidence="2">
    <location>
        <begin position="98"/>
        <end position="117"/>
    </location>
</feature>
<gene>
    <name evidence="3" type="ORF">K8U80_09795</name>
</gene>
<dbReference type="Pfam" id="PF19484">
    <property type="entry name" value="DUF6020"/>
    <property type="match status" value="1"/>
</dbReference>
<feature type="transmembrane region" description="Helical" evidence="2">
    <location>
        <begin position="336"/>
        <end position="353"/>
    </location>
</feature>
<feature type="transmembrane region" description="Helical" evidence="2">
    <location>
        <begin position="634"/>
        <end position="654"/>
    </location>
</feature>
<feature type="transmembrane region" description="Helical" evidence="2">
    <location>
        <begin position="603"/>
        <end position="622"/>
    </location>
</feature>
<keyword evidence="2" id="KW-0472">Membrane</keyword>
<proteinExistence type="predicted"/>
<reference evidence="3" key="1">
    <citation type="journal article" date="2021" name="PeerJ">
        <title>Extensive microbial diversity within the chicken gut microbiome revealed by metagenomics and culture.</title>
        <authorList>
            <person name="Gilroy R."/>
            <person name="Ravi A."/>
            <person name="Getino M."/>
            <person name="Pursley I."/>
            <person name="Horton D.L."/>
            <person name="Alikhan N.F."/>
            <person name="Baker D."/>
            <person name="Gharbi K."/>
            <person name="Hall N."/>
            <person name="Watson M."/>
            <person name="Adriaenssens E.M."/>
            <person name="Foster-Nyarko E."/>
            <person name="Jarju S."/>
            <person name="Secka A."/>
            <person name="Antonio M."/>
            <person name="Oren A."/>
            <person name="Chaudhuri R.R."/>
            <person name="La Ragione R."/>
            <person name="Hildebrand F."/>
            <person name="Pallen M.J."/>
        </authorList>
    </citation>
    <scope>NUCLEOTIDE SEQUENCE</scope>
    <source>
        <strain evidence="3">ChiGjej2B2-7701</strain>
    </source>
</reference>
<evidence type="ECO:0000313" key="4">
    <source>
        <dbReference type="Proteomes" id="UP000746751"/>
    </source>
</evidence>
<feature type="transmembrane region" description="Helical" evidence="2">
    <location>
        <begin position="137"/>
        <end position="155"/>
    </location>
</feature>
<feature type="transmembrane region" description="Helical" evidence="2">
    <location>
        <begin position="384"/>
        <end position="401"/>
    </location>
</feature>
<sequence length="702" mass="75183">MERQLASKRDTRRTLCACLLGLLCALLVSVDLAPVPTKAVEALWPHATGAVYIALEVLCSFPGREDSLVVVAFGLLLARPAATVYLNRDADRPRMRGASTWVVPALFALAMVFGRSFDASGSAELVCGGISEGIKAALSFIGWLLLARIGIVHLFRLLDRARAAADAEPTGCGTRPNPASRAGRAAAFVFDRHPFALPAALLALAWLPCLIGYAPGLFMWDTGTQILQWFGYPNNASSYLNLIDPGTTILTQHHPPLTTALIGSCVQLGMELWGSENTGAFLFTCLQFTAVICSYAHAHAALARIGCPRAARMAAFSFVLVVPVFSNYAVLITKDVLFAAALLLFVTQLVLLVRAQRTEGAAFGGRDIALLAASALGITLTRNGALVIAVAGIVPAAIACLRGRRRGESRTGARRGLRIALGTLGAVVAVNVALTGIVYPALGITPGSRREVLSIPFQQTARYVREHEGELSQEERDAIGAVLDIDAIGDAYNPNKSDAVKNTFNEDATAEDLAAYFRVWASEFARDPVCYLEATAANYYAYFYAGHASGWSYTSDFSREVMDWEMLTPYFSFSAPDHPVVRALDGLCTLWRTAFQKLPLTTLTMQAALYCWGLIALTAYAARTRLGRMGVVLAPMWAVLLITLIGPCNAATYFRYAYPLAVLAPFAFAYAVSGACAPGMAPTDRPRAQVPQAPGATAPDAV</sequence>
<organism evidence="3 4">
    <name type="scientific">Collinsella ihumii</name>
    <dbReference type="NCBI Taxonomy" id="1720204"/>
    <lineage>
        <taxon>Bacteria</taxon>
        <taxon>Bacillati</taxon>
        <taxon>Actinomycetota</taxon>
        <taxon>Coriobacteriia</taxon>
        <taxon>Coriobacteriales</taxon>
        <taxon>Coriobacteriaceae</taxon>
        <taxon>Collinsella</taxon>
    </lineage>
</organism>
<accession>A0A921IR09</accession>
<name>A0A921IR09_9ACTN</name>
<comment type="caution">
    <text evidence="3">The sequence shown here is derived from an EMBL/GenBank/DDBJ whole genome shotgun (WGS) entry which is preliminary data.</text>
</comment>
<dbReference type="EMBL" id="DYVF01000058">
    <property type="protein sequence ID" value="HJG31666.1"/>
    <property type="molecule type" value="Genomic_DNA"/>
</dbReference>
<protein>
    <submittedName>
        <fullName evidence="3">DUF6020 family protein</fullName>
    </submittedName>
</protein>
<keyword evidence="2" id="KW-1133">Transmembrane helix</keyword>
<evidence type="ECO:0000313" key="3">
    <source>
        <dbReference type="EMBL" id="HJG31666.1"/>
    </source>
</evidence>
<feature type="region of interest" description="Disordered" evidence="1">
    <location>
        <begin position="683"/>
        <end position="702"/>
    </location>
</feature>
<feature type="transmembrane region" description="Helical" evidence="2">
    <location>
        <begin position="421"/>
        <end position="442"/>
    </location>
</feature>
<evidence type="ECO:0000256" key="2">
    <source>
        <dbReference type="SAM" id="Phobius"/>
    </source>
</evidence>
<feature type="transmembrane region" description="Helical" evidence="2">
    <location>
        <begin position="195"/>
        <end position="214"/>
    </location>
</feature>
<dbReference type="AlphaFoldDB" id="A0A921IR09"/>
<dbReference type="Proteomes" id="UP000746751">
    <property type="component" value="Unassembled WGS sequence"/>
</dbReference>
<reference evidence="3" key="2">
    <citation type="submission" date="2021-09" db="EMBL/GenBank/DDBJ databases">
        <authorList>
            <person name="Gilroy R."/>
        </authorList>
    </citation>
    <scope>NUCLEOTIDE SEQUENCE</scope>
    <source>
        <strain evidence="3">ChiGjej2B2-7701</strain>
    </source>
</reference>
<evidence type="ECO:0000256" key="1">
    <source>
        <dbReference type="SAM" id="MobiDB-lite"/>
    </source>
</evidence>
<feature type="transmembrane region" description="Helical" evidence="2">
    <location>
        <begin position="310"/>
        <end position="330"/>
    </location>
</feature>
<dbReference type="InterPro" id="IPR046062">
    <property type="entry name" value="DUF6020"/>
</dbReference>